<evidence type="ECO:0000313" key="4">
    <source>
        <dbReference type="EMBL" id="ACZ07896.1"/>
    </source>
</evidence>
<dbReference type="InterPro" id="IPR003723">
    <property type="entry name" value="Precorrin-6x_reduct"/>
</dbReference>
<dbReference type="AlphaFoldDB" id="D1AFL1"/>
<dbReference type="STRING" id="526218.Sterm_1028"/>
<gene>
    <name evidence="4" type="ordered locus">Sterm_1028</name>
</gene>
<dbReference type="PANTHER" id="PTHR36925">
    <property type="entry name" value="COBALT-PRECORRIN-6A REDUCTASE"/>
    <property type="match status" value="1"/>
</dbReference>
<keyword evidence="3" id="KW-0560">Oxidoreductase</keyword>
<dbReference type="KEGG" id="str:Sterm_1028"/>
<dbReference type="HOGENOM" id="CLU_068627_0_0_0"/>
<organism evidence="4 5">
    <name type="scientific">Sebaldella termitidis (strain ATCC 33386 / NCTC 11300)</name>
    <dbReference type="NCBI Taxonomy" id="526218"/>
    <lineage>
        <taxon>Bacteria</taxon>
        <taxon>Fusobacteriati</taxon>
        <taxon>Fusobacteriota</taxon>
        <taxon>Fusobacteriia</taxon>
        <taxon>Fusobacteriales</taxon>
        <taxon>Leptotrichiaceae</taxon>
        <taxon>Sebaldella</taxon>
    </lineage>
</organism>
<name>D1AFL1_SEBTE</name>
<evidence type="ECO:0000256" key="2">
    <source>
        <dbReference type="ARBA" id="ARBA00022573"/>
    </source>
</evidence>
<dbReference type="EMBL" id="CP001739">
    <property type="protein sequence ID" value="ACZ07896.1"/>
    <property type="molecule type" value="Genomic_DNA"/>
</dbReference>
<keyword evidence="5" id="KW-1185">Reference proteome</keyword>
<dbReference type="RefSeq" id="WP_012860492.1">
    <property type="nucleotide sequence ID" value="NC_013517.1"/>
</dbReference>
<dbReference type="InterPro" id="IPR006141">
    <property type="entry name" value="Intein_N"/>
</dbReference>
<dbReference type="eggNOG" id="COG2099">
    <property type="taxonomic scope" value="Bacteria"/>
</dbReference>
<dbReference type="NCBIfam" id="TIGR00715">
    <property type="entry name" value="precor6x_red"/>
    <property type="match status" value="1"/>
</dbReference>
<dbReference type="UniPathway" id="UPA00148"/>
<reference evidence="5" key="1">
    <citation type="submission" date="2009-09" db="EMBL/GenBank/DDBJ databases">
        <title>The complete chromosome of Sebaldella termitidis ATCC 33386.</title>
        <authorList>
            <consortium name="US DOE Joint Genome Institute (JGI-PGF)"/>
            <person name="Lucas S."/>
            <person name="Copeland A."/>
            <person name="Lapidus A."/>
            <person name="Glavina del Rio T."/>
            <person name="Dalin E."/>
            <person name="Tice H."/>
            <person name="Bruce D."/>
            <person name="Goodwin L."/>
            <person name="Pitluck S."/>
            <person name="Kyrpides N."/>
            <person name="Mavromatis K."/>
            <person name="Ivanova N."/>
            <person name="Mikhailova N."/>
            <person name="Sims D."/>
            <person name="Meincke L."/>
            <person name="Brettin T."/>
            <person name="Detter J.C."/>
            <person name="Han C."/>
            <person name="Larimer F."/>
            <person name="Land M."/>
            <person name="Hauser L."/>
            <person name="Markowitz V."/>
            <person name="Cheng J.F."/>
            <person name="Hugenholtz P."/>
            <person name="Woyke T."/>
            <person name="Wu D."/>
            <person name="Eisen J.A."/>
        </authorList>
    </citation>
    <scope>NUCLEOTIDE SEQUENCE [LARGE SCALE GENOMIC DNA]</scope>
    <source>
        <strain evidence="5">ATCC 33386 / NCTC 11300</strain>
    </source>
</reference>
<protein>
    <submittedName>
        <fullName evidence="4">Precorrin-6x reductase</fullName>
    </submittedName>
</protein>
<dbReference type="Proteomes" id="UP000000845">
    <property type="component" value="Chromosome"/>
</dbReference>
<dbReference type="NCBIfam" id="NF005970">
    <property type="entry name" value="PRK08057.1-4"/>
    <property type="match status" value="1"/>
</dbReference>
<comment type="pathway">
    <text evidence="1">Cofactor biosynthesis; adenosylcobalamin biosynthesis.</text>
</comment>
<dbReference type="PROSITE" id="PS50817">
    <property type="entry name" value="INTEIN_N_TER"/>
    <property type="match status" value="1"/>
</dbReference>
<keyword evidence="2" id="KW-0169">Cobalamin biosynthesis</keyword>
<dbReference type="GO" id="GO:0009236">
    <property type="term" value="P:cobalamin biosynthetic process"/>
    <property type="evidence" value="ECO:0007669"/>
    <property type="project" value="UniProtKB-UniPathway"/>
</dbReference>
<sequence length="250" mass="28103">MIWLVAGTKDARVIADKLLLKGTDRLLASTATEYGGKLFNDSRIEVTVKKLEYEDMKKLIAEKNIDVIVDASHPYAANVSRNVMKAAEDTGASYFRFERKMLDYKGAKRFSSLDEIVRYIKTAYKNENILSTLGSNNLPEIKSISEENNLYIRILPIVSSVEKAESLGFLPGKIIAVQGPFSKNLNKVILEDYKIKALITKESGETGGEAEKIEACIETDTEILVLERPKISYINCFENIEELVNRILNK</sequence>
<evidence type="ECO:0000313" key="5">
    <source>
        <dbReference type="Proteomes" id="UP000000845"/>
    </source>
</evidence>
<evidence type="ECO:0000256" key="3">
    <source>
        <dbReference type="ARBA" id="ARBA00023002"/>
    </source>
</evidence>
<dbReference type="PANTHER" id="PTHR36925:SF1">
    <property type="entry name" value="COBALT-PRECORRIN-6A REDUCTASE"/>
    <property type="match status" value="1"/>
</dbReference>
<reference evidence="4 5" key="2">
    <citation type="journal article" date="2010" name="Stand. Genomic Sci.">
        <title>Complete genome sequence of Sebaldella termitidis type strain (NCTC 11300).</title>
        <authorList>
            <person name="Harmon-Smith M."/>
            <person name="Celia L."/>
            <person name="Chertkov O."/>
            <person name="Lapidus A."/>
            <person name="Copeland A."/>
            <person name="Glavina Del Rio T."/>
            <person name="Nolan M."/>
            <person name="Lucas S."/>
            <person name="Tice H."/>
            <person name="Cheng J.F."/>
            <person name="Han C."/>
            <person name="Detter J.C."/>
            <person name="Bruce D."/>
            <person name="Goodwin L."/>
            <person name="Pitluck S."/>
            <person name="Pati A."/>
            <person name="Liolios K."/>
            <person name="Ivanova N."/>
            <person name="Mavromatis K."/>
            <person name="Mikhailova N."/>
            <person name="Chen A."/>
            <person name="Palaniappan K."/>
            <person name="Land M."/>
            <person name="Hauser L."/>
            <person name="Chang Y.J."/>
            <person name="Jeffries C.D."/>
            <person name="Brettin T."/>
            <person name="Goker M."/>
            <person name="Beck B."/>
            <person name="Bristow J."/>
            <person name="Eisen J.A."/>
            <person name="Markowitz V."/>
            <person name="Hugenholtz P."/>
            <person name="Kyrpides N.C."/>
            <person name="Klenk H.P."/>
            <person name="Chen F."/>
        </authorList>
    </citation>
    <scope>NUCLEOTIDE SEQUENCE [LARGE SCALE GENOMIC DNA]</scope>
    <source>
        <strain evidence="5">ATCC 33386 / NCTC 11300</strain>
    </source>
</reference>
<dbReference type="GO" id="GO:0016539">
    <property type="term" value="P:intein-mediated protein splicing"/>
    <property type="evidence" value="ECO:0007669"/>
    <property type="project" value="InterPro"/>
</dbReference>
<dbReference type="Pfam" id="PF02571">
    <property type="entry name" value="CbiJ"/>
    <property type="match status" value="1"/>
</dbReference>
<dbReference type="GO" id="GO:0016994">
    <property type="term" value="F:precorrin-6A reductase activity"/>
    <property type="evidence" value="ECO:0007669"/>
    <property type="project" value="InterPro"/>
</dbReference>
<accession>D1AFL1</accession>
<dbReference type="PROSITE" id="PS51014">
    <property type="entry name" value="COBK_CBIJ"/>
    <property type="match status" value="1"/>
</dbReference>
<proteinExistence type="predicted"/>
<evidence type="ECO:0000256" key="1">
    <source>
        <dbReference type="ARBA" id="ARBA00004953"/>
    </source>
</evidence>